<dbReference type="Proteomes" id="UP000295087">
    <property type="component" value="Unassembled WGS sequence"/>
</dbReference>
<name>A0A4R6P6R5_NOCIG</name>
<protein>
    <submittedName>
        <fullName evidence="1">Deazaflavin-dependent oxidoreductase (Nitroreductase family)</fullName>
    </submittedName>
</protein>
<reference evidence="1 2" key="1">
    <citation type="submission" date="2019-03" db="EMBL/GenBank/DDBJ databases">
        <title>Genomic Encyclopedia of Type Strains, Phase IV (KMG-IV): sequencing the most valuable type-strain genomes for metagenomic binning, comparative biology and taxonomic classification.</title>
        <authorList>
            <person name="Goeker M."/>
        </authorList>
    </citation>
    <scope>NUCLEOTIDE SEQUENCE [LARGE SCALE GENOMIC DNA]</scope>
    <source>
        <strain evidence="1 2">DSM 44496</strain>
    </source>
</reference>
<sequence length="165" mass="17730">MTSQGTHGRSRRKFSIERAVGRYVANPLVRGLRRIGVATTMATELETVGRKTGKVRRVPVAAAFDDSGAWLISQHGTRAGWTANITADPQISIRQGPRWRTGTAHLVPDDDVVARARTFVSHPAFAGLASAAFRALQSAPVSVRITFTDTGPAMTSVTAPKGPRR</sequence>
<dbReference type="AlphaFoldDB" id="A0A4R6P6R5"/>
<proteinExistence type="predicted"/>
<dbReference type="RefSeq" id="WP_067490246.1">
    <property type="nucleotide sequence ID" value="NZ_SNXK01000005.1"/>
</dbReference>
<keyword evidence="2" id="KW-1185">Reference proteome</keyword>
<dbReference type="NCBIfam" id="TIGR00026">
    <property type="entry name" value="hi_GC_TIGR00026"/>
    <property type="match status" value="1"/>
</dbReference>
<dbReference type="InterPro" id="IPR004378">
    <property type="entry name" value="F420H2_quin_Rdtase"/>
</dbReference>
<dbReference type="Gene3D" id="2.30.110.10">
    <property type="entry name" value="Electron Transport, Fmn-binding Protein, Chain A"/>
    <property type="match status" value="1"/>
</dbReference>
<dbReference type="Pfam" id="PF04075">
    <property type="entry name" value="F420H2_quin_red"/>
    <property type="match status" value="1"/>
</dbReference>
<dbReference type="InterPro" id="IPR012349">
    <property type="entry name" value="Split_barrel_FMN-bd"/>
</dbReference>
<evidence type="ECO:0000313" key="1">
    <source>
        <dbReference type="EMBL" id="TDP32770.1"/>
    </source>
</evidence>
<gene>
    <name evidence="1" type="ORF">DFR75_1058</name>
</gene>
<dbReference type="EMBL" id="SNXK01000005">
    <property type="protein sequence ID" value="TDP32770.1"/>
    <property type="molecule type" value="Genomic_DNA"/>
</dbReference>
<accession>A0A4R6P6R5</accession>
<evidence type="ECO:0000313" key="2">
    <source>
        <dbReference type="Proteomes" id="UP000295087"/>
    </source>
</evidence>
<comment type="caution">
    <text evidence="1">The sequence shown here is derived from an EMBL/GenBank/DDBJ whole genome shotgun (WGS) entry which is preliminary data.</text>
</comment>
<dbReference type="SUPFAM" id="SSF50475">
    <property type="entry name" value="FMN-binding split barrel"/>
    <property type="match status" value="1"/>
</dbReference>
<organism evidence="1 2">
    <name type="scientific">Nocardia ignorata</name>
    <dbReference type="NCBI Taxonomy" id="145285"/>
    <lineage>
        <taxon>Bacteria</taxon>
        <taxon>Bacillati</taxon>
        <taxon>Actinomycetota</taxon>
        <taxon>Actinomycetes</taxon>
        <taxon>Mycobacteriales</taxon>
        <taxon>Nocardiaceae</taxon>
        <taxon>Nocardia</taxon>
    </lineage>
</organism>
<dbReference type="GO" id="GO:0016491">
    <property type="term" value="F:oxidoreductase activity"/>
    <property type="evidence" value="ECO:0007669"/>
    <property type="project" value="InterPro"/>
</dbReference>